<accession>A0A0L0UJD2</accession>
<keyword evidence="2" id="KW-1185">Reference proteome</keyword>
<gene>
    <name evidence="1" type="ORF">PSTG_19412</name>
</gene>
<feature type="non-terminal residue" evidence="1">
    <location>
        <position position="1"/>
    </location>
</feature>
<dbReference type="AlphaFoldDB" id="A0A0L0UJD2"/>
<evidence type="ECO:0000313" key="1">
    <source>
        <dbReference type="EMBL" id="KNE87207.1"/>
    </source>
</evidence>
<name>A0A0L0UJD2_9BASI</name>
<proteinExistence type="predicted"/>
<comment type="caution">
    <text evidence="1">The sequence shown here is derived from an EMBL/GenBank/DDBJ whole genome shotgun (WGS) entry which is preliminary data.</text>
</comment>
<dbReference type="Proteomes" id="UP000054564">
    <property type="component" value="Unassembled WGS sequence"/>
</dbReference>
<reference evidence="2" key="1">
    <citation type="submission" date="2014-03" db="EMBL/GenBank/DDBJ databases">
        <title>The Genome Sequence of Puccinia striiformis f. sp. tritici PST-78.</title>
        <authorList>
            <consortium name="The Broad Institute Genome Sequencing Platform"/>
            <person name="Cuomo C."/>
            <person name="Hulbert S."/>
            <person name="Chen X."/>
            <person name="Walker B."/>
            <person name="Young S.K."/>
            <person name="Zeng Q."/>
            <person name="Gargeya S."/>
            <person name="Fitzgerald M."/>
            <person name="Haas B."/>
            <person name="Abouelleil A."/>
            <person name="Alvarado L."/>
            <person name="Arachchi H.M."/>
            <person name="Berlin A.M."/>
            <person name="Chapman S.B."/>
            <person name="Goldberg J."/>
            <person name="Griggs A."/>
            <person name="Gujja S."/>
            <person name="Hansen M."/>
            <person name="Howarth C."/>
            <person name="Imamovic A."/>
            <person name="Larimer J."/>
            <person name="McCowan C."/>
            <person name="Montmayeur A."/>
            <person name="Murphy C."/>
            <person name="Neiman D."/>
            <person name="Pearson M."/>
            <person name="Priest M."/>
            <person name="Roberts A."/>
            <person name="Saif S."/>
            <person name="Shea T."/>
            <person name="Sisk P."/>
            <person name="Sykes S."/>
            <person name="Wortman J."/>
            <person name="Nusbaum C."/>
            <person name="Birren B."/>
        </authorList>
    </citation>
    <scope>NUCLEOTIDE SEQUENCE [LARGE SCALE GENOMIC DNA]</scope>
    <source>
        <strain evidence="2">race PST-78</strain>
    </source>
</reference>
<dbReference type="EMBL" id="AJIL01006293">
    <property type="protein sequence ID" value="KNE87207.1"/>
    <property type="molecule type" value="Genomic_DNA"/>
</dbReference>
<protein>
    <submittedName>
        <fullName evidence="1">Uncharacterized protein</fullName>
    </submittedName>
</protein>
<sequence length="76" mass="8596">LTLVEFLYCEFTPIIIFSRPPYGPRKLLRNQLKLFLHPAQDEHTVDAGSDVRLDCPGVFGVKIQAIVPEFMVQGPL</sequence>
<organism evidence="1 2">
    <name type="scientific">Puccinia striiformis f. sp. tritici PST-78</name>
    <dbReference type="NCBI Taxonomy" id="1165861"/>
    <lineage>
        <taxon>Eukaryota</taxon>
        <taxon>Fungi</taxon>
        <taxon>Dikarya</taxon>
        <taxon>Basidiomycota</taxon>
        <taxon>Pucciniomycotina</taxon>
        <taxon>Pucciniomycetes</taxon>
        <taxon>Pucciniales</taxon>
        <taxon>Pucciniaceae</taxon>
        <taxon>Puccinia</taxon>
    </lineage>
</organism>
<evidence type="ECO:0000313" key="2">
    <source>
        <dbReference type="Proteomes" id="UP000054564"/>
    </source>
</evidence>